<keyword evidence="2" id="KW-1185">Reference proteome</keyword>
<organism evidence="1 2">
    <name type="scientific">Crepidotus variabilis</name>
    <dbReference type="NCBI Taxonomy" id="179855"/>
    <lineage>
        <taxon>Eukaryota</taxon>
        <taxon>Fungi</taxon>
        <taxon>Dikarya</taxon>
        <taxon>Basidiomycota</taxon>
        <taxon>Agaricomycotina</taxon>
        <taxon>Agaricomycetes</taxon>
        <taxon>Agaricomycetidae</taxon>
        <taxon>Agaricales</taxon>
        <taxon>Agaricineae</taxon>
        <taxon>Crepidotaceae</taxon>
        <taxon>Crepidotus</taxon>
    </lineage>
</organism>
<dbReference type="OrthoDB" id="3164356at2759"/>
<name>A0A9P6E2Y6_9AGAR</name>
<proteinExistence type="predicted"/>
<dbReference type="AlphaFoldDB" id="A0A9P6E2Y6"/>
<evidence type="ECO:0000313" key="2">
    <source>
        <dbReference type="Proteomes" id="UP000807306"/>
    </source>
</evidence>
<dbReference type="Proteomes" id="UP000807306">
    <property type="component" value="Unassembled WGS sequence"/>
</dbReference>
<reference evidence="1" key="1">
    <citation type="submission" date="2020-11" db="EMBL/GenBank/DDBJ databases">
        <authorList>
            <consortium name="DOE Joint Genome Institute"/>
            <person name="Ahrendt S."/>
            <person name="Riley R."/>
            <person name="Andreopoulos W."/>
            <person name="Labutti K."/>
            <person name="Pangilinan J."/>
            <person name="Ruiz-Duenas F.J."/>
            <person name="Barrasa J.M."/>
            <person name="Sanchez-Garcia M."/>
            <person name="Camarero S."/>
            <person name="Miyauchi S."/>
            <person name="Serrano A."/>
            <person name="Linde D."/>
            <person name="Babiker R."/>
            <person name="Drula E."/>
            <person name="Ayuso-Fernandez I."/>
            <person name="Pacheco R."/>
            <person name="Padilla G."/>
            <person name="Ferreira P."/>
            <person name="Barriuso J."/>
            <person name="Kellner H."/>
            <person name="Castanera R."/>
            <person name="Alfaro M."/>
            <person name="Ramirez L."/>
            <person name="Pisabarro A.G."/>
            <person name="Kuo A."/>
            <person name="Tritt A."/>
            <person name="Lipzen A."/>
            <person name="He G."/>
            <person name="Yan M."/>
            <person name="Ng V."/>
            <person name="Cullen D."/>
            <person name="Martin F."/>
            <person name="Rosso M.-N."/>
            <person name="Henrissat B."/>
            <person name="Hibbett D."/>
            <person name="Martinez A.T."/>
            <person name="Grigoriev I.V."/>
        </authorList>
    </citation>
    <scope>NUCLEOTIDE SEQUENCE</scope>
    <source>
        <strain evidence="1">CBS 506.95</strain>
    </source>
</reference>
<protein>
    <submittedName>
        <fullName evidence="1">Uncharacterized protein</fullName>
    </submittedName>
</protein>
<evidence type="ECO:0000313" key="1">
    <source>
        <dbReference type="EMBL" id="KAF9521542.1"/>
    </source>
</evidence>
<comment type="caution">
    <text evidence="1">The sequence shown here is derived from an EMBL/GenBank/DDBJ whole genome shotgun (WGS) entry which is preliminary data.</text>
</comment>
<accession>A0A9P6E2Y6</accession>
<dbReference type="EMBL" id="MU158031">
    <property type="protein sequence ID" value="KAF9521542.1"/>
    <property type="molecule type" value="Genomic_DNA"/>
</dbReference>
<sequence>MSQITQSTGEVVQVFSSYKQAAKNACAVLGNIKPSRVELYIGRMGDGRDKVVGVELIDKKNKKIARIRLDIDVPKGIHWNTEDWQSKETKKTASCLIDTKGKPTQENVELYASYLRAIDNIQADTIWEFWKTGSKPI</sequence>
<gene>
    <name evidence="1" type="ORF">CPB83DRAFT_900599</name>
</gene>